<evidence type="ECO:0000313" key="2">
    <source>
        <dbReference type="EMBL" id="GAA4697261.1"/>
    </source>
</evidence>
<accession>A0ABP8WXN1</accession>
<gene>
    <name evidence="2" type="ORF">GCM10023349_11310</name>
</gene>
<keyword evidence="1" id="KW-0472">Membrane</keyword>
<sequence length="178" mass="18289">MTIATTAPIRTARPSAAQVRRFIIPVSVIAGLAVLASVAGIPWTGASEATTGVRLQADPGQGATLTISELEPGDSVTKTVTIRNSGAGESRLSFEENADAATFADGELHLKIQQDGTTVFDGRFGAMNDVTQDVGNLAPGGSSTFTFTVSLPDDAPFVNQGTAAVATYSWVNTDVSDG</sequence>
<dbReference type="InterPro" id="IPR013783">
    <property type="entry name" value="Ig-like_fold"/>
</dbReference>
<dbReference type="Gene3D" id="2.60.40.10">
    <property type="entry name" value="Immunoglobulins"/>
    <property type="match status" value="1"/>
</dbReference>
<feature type="transmembrane region" description="Helical" evidence="1">
    <location>
        <begin position="22"/>
        <end position="43"/>
    </location>
</feature>
<protein>
    <recommendedName>
        <fullName evidence="4">DUF4352 domain-containing protein</fullName>
    </recommendedName>
</protein>
<keyword evidence="3" id="KW-1185">Reference proteome</keyword>
<comment type="caution">
    <text evidence="2">The sequence shown here is derived from an EMBL/GenBank/DDBJ whole genome shotgun (WGS) entry which is preliminary data.</text>
</comment>
<keyword evidence="1" id="KW-0812">Transmembrane</keyword>
<evidence type="ECO:0000256" key="1">
    <source>
        <dbReference type="SAM" id="Phobius"/>
    </source>
</evidence>
<dbReference type="RefSeq" id="WP_345520117.1">
    <property type="nucleotide sequence ID" value="NZ_BAABKM010000002.1"/>
</dbReference>
<proteinExistence type="predicted"/>
<evidence type="ECO:0000313" key="3">
    <source>
        <dbReference type="Proteomes" id="UP001499974"/>
    </source>
</evidence>
<reference evidence="3" key="1">
    <citation type="journal article" date="2019" name="Int. J. Syst. Evol. Microbiol.">
        <title>The Global Catalogue of Microorganisms (GCM) 10K type strain sequencing project: providing services to taxonomists for standard genome sequencing and annotation.</title>
        <authorList>
            <consortium name="The Broad Institute Genomics Platform"/>
            <consortium name="The Broad Institute Genome Sequencing Center for Infectious Disease"/>
            <person name="Wu L."/>
            <person name="Ma J."/>
        </authorList>
    </citation>
    <scope>NUCLEOTIDE SEQUENCE [LARGE SCALE GENOMIC DNA]</scope>
    <source>
        <strain evidence="3">JCM 18531</strain>
    </source>
</reference>
<organism evidence="2 3">
    <name type="scientific">Nocardioides conyzicola</name>
    <dbReference type="NCBI Taxonomy" id="1651781"/>
    <lineage>
        <taxon>Bacteria</taxon>
        <taxon>Bacillati</taxon>
        <taxon>Actinomycetota</taxon>
        <taxon>Actinomycetes</taxon>
        <taxon>Propionibacteriales</taxon>
        <taxon>Nocardioidaceae</taxon>
        <taxon>Nocardioides</taxon>
    </lineage>
</organism>
<keyword evidence="1" id="KW-1133">Transmembrane helix</keyword>
<dbReference type="Proteomes" id="UP001499974">
    <property type="component" value="Unassembled WGS sequence"/>
</dbReference>
<dbReference type="EMBL" id="BAABKM010000002">
    <property type="protein sequence ID" value="GAA4697261.1"/>
    <property type="molecule type" value="Genomic_DNA"/>
</dbReference>
<evidence type="ECO:0008006" key="4">
    <source>
        <dbReference type="Google" id="ProtNLM"/>
    </source>
</evidence>
<name>A0ABP8WXN1_9ACTN</name>